<feature type="signal peptide" evidence="1">
    <location>
        <begin position="1"/>
        <end position="31"/>
    </location>
</feature>
<evidence type="ECO:0000256" key="1">
    <source>
        <dbReference type="SAM" id="SignalP"/>
    </source>
</evidence>
<protein>
    <recommendedName>
        <fullName evidence="3">Rab-GAP TBC domain-containing protein</fullName>
    </recommendedName>
</protein>
<dbReference type="Gene3D" id="1.10.472.80">
    <property type="entry name" value="Ypt/Rab-GAP domain of gyp1p, domain 3"/>
    <property type="match status" value="1"/>
</dbReference>
<proteinExistence type="predicted"/>
<evidence type="ECO:0000313" key="2">
    <source>
        <dbReference type="EMBL" id="CAE2300761.1"/>
    </source>
</evidence>
<dbReference type="SUPFAM" id="SSF47923">
    <property type="entry name" value="Ypt/Rab-GAP domain of gyp1p"/>
    <property type="match status" value="1"/>
</dbReference>
<feature type="chain" id="PRO_5030891627" description="Rab-GAP TBC domain-containing protein" evidence="1">
    <location>
        <begin position="32"/>
        <end position="449"/>
    </location>
</feature>
<dbReference type="EMBL" id="HBKN01020122">
    <property type="protein sequence ID" value="CAE2300761.1"/>
    <property type="molecule type" value="Transcribed_RNA"/>
</dbReference>
<reference evidence="2" key="1">
    <citation type="submission" date="2021-01" db="EMBL/GenBank/DDBJ databases">
        <authorList>
            <person name="Corre E."/>
            <person name="Pelletier E."/>
            <person name="Niang G."/>
            <person name="Scheremetjew M."/>
            <person name="Finn R."/>
            <person name="Kale V."/>
            <person name="Holt S."/>
            <person name="Cochrane G."/>
            <person name="Meng A."/>
            <person name="Brown T."/>
            <person name="Cohen L."/>
        </authorList>
    </citation>
    <scope>NUCLEOTIDE SEQUENCE</scope>
    <source>
        <strain evidence="2">CCMP 2712</strain>
    </source>
</reference>
<dbReference type="AlphaFoldDB" id="A0A7S4KNV1"/>
<name>A0A7S4KNV1_GUITH</name>
<organism evidence="2">
    <name type="scientific">Guillardia theta</name>
    <name type="common">Cryptophyte</name>
    <name type="synonym">Cryptomonas phi</name>
    <dbReference type="NCBI Taxonomy" id="55529"/>
    <lineage>
        <taxon>Eukaryota</taxon>
        <taxon>Cryptophyceae</taxon>
        <taxon>Pyrenomonadales</taxon>
        <taxon>Geminigeraceae</taxon>
        <taxon>Guillardia</taxon>
    </lineage>
</organism>
<evidence type="ECO:0008006" key="3">
    <source>
        <dbReference type="Google" id="ProtNLM"/>
    </source>
</evidence>
<gene>
    <name evidence="2" type="ORF">GTHE00462_LOCUS15843</name>
</gene>
<keyword evidence="1" id="KW-0732">Signal</keyword>
<sequence>MRHKDGVTCSTSSRIWLLLVLVLLHLTVVTTSLFCDAWKPSNVNIVLRGGSGDREINQTCDDTAPYEEIVKMVEEMKSRVPDDMEVLSDTGAPVKMTNDPRTKQALREELYSFQVSAEGVPTVEEDEESDEEEDEYGPIMLLKKFWRSKEVQHLSRFTDGHLLPDFELEQAAHLCTNTGEIPSLSRMPSFFRTQEWPASCSADKIRGLPDVQPAAPRSELQRVASKFFTTRDFQTRFVTLLEFVAFDPLHAGLCKVAHFLSIFLPMATTARVIAVLQSTDHYISGYWRSANDVTGARQQTEVGVKGWWNGGDLDRINDAMPKDNKIYSLEGDVENFLRAAIEEDQALINHLQSKEINLRDIVKAWFETIFFDILPWQGRHRFLDGFLRQTADGGRAFLVKFGLSLLHHKRRLLMEAAEQSQLRQLLTDKVPCKEIEGVLDLCMASQQAT</sequence>
<dbReference type="InterPro" id="IPR035969">
    <property type="entry name" value="Rab-GAP_TBC_sf"/>
</dbReference>
<accession>A0A7S4KNV1</accession>